<protein>
    <submittedName>
        <fullName evidence="9">LTA synthase family protein</fullName>
    </submittedName>
</protein>
<evidence type="ECO:0000313" key="10">
    <source>
        <dbReference type="Proteomes" id="UP001210339"/>
    </source>
</evidence>
<dbReference type="PANTHER" id="PTHR47371">
    <property type="entry name" value="LIPOTEICHOIC ACID SYNTHASE"/>
    <property type="match status" value="1"/>
</dbReference>
<keyword evidence="5 7" id="KW-1133">Transmembrane helix</keyword>
<name>A0ABY7QTY3_9FIRM</name>
<dbReference type="CDD" id="cd16015">
    <property type="entry name" value="LTA_synthase"/>
    <property type="match status" value="1"/>
</dbReference>
<evidence type="ECO:0000256" key="6">
    <source>
        <dbReference type="ARBA" id="ARBA00023136"/>
    </source>
</evidence>
<keyword evidence="4 7" id="KW-0812">Transmembrane</keyword>
<evidence type="ECO:0000256" key="1">
    <source>
        <dbReference type="ARBA" id="ARBA00004651"/>
    </source>
</evidence>
<dbReference type="Proteomes" id="UP001210339">
    <property type="component" value="Chromosome"/>
</dbReference>
<dbReference type="PANTHER" id="PTHR47371:SF3">
    <property type="entry name" value="PHOSPHOGLYCEROL TRANSFERASE I"/>
    <property type="match status" value="1"/>
</dbReference>
<keyword evidence="10" id="KW-1185">Reference proteome</keyword>
<feature type="transmembrane region" description="Helical" evidence="7">
    <location>
        <begin position="123"/>
        <end position="142"/>
    </location>
</feature>
<feature type="domain" description="Sulfatase N-terminal" evidence="8">
    <location>
        <begin position="190"/>
        <end position="438"/>
    </location>
</feature>
<dbReference type="Gene3D" id="3.40.720.10">
    <property type="entry name" value="Alkaline Phosphatase, subunit A"/>
    <property type="match status" value="1"/>
</dbReference>
<evidence type="ECO:0000256" key="3">
    <source>
        <dbReference type="ARBA" id="ARBA00022475"/>
    </source>
</evidence>
<feature type="transmembrane region" description="Helical" evidence="7">
    <location>
        <begin position="99"/>
        <end position="117"/>
    </location>
</feature>
<keyword evidence="6 7" id="KW-0472">Membrane</keyword>
<evidence type="ECO:0000256" key="5">
    <source>
        <dbReference type="ARBA" id="ARBA00022989"/>
    </source>
</evidence>
<dbReference type="InterPro" id="IPR050448">
    <property type="entry name" value="OpgB/LTA_synthase_biosynth"/>
</dbReference>
<dbReference type="InterPro" id="IPR017850">
    <property type="entry name" value="Alkaline_phosphatase_core_sf"/>
</dbReference>
<keyword evidence="3" id="KW-1003">Cell membrane</keyword>
<dbReference type="InterPro" id="IPR000917">
    <property type="entry name" value="Sulfatase_N"/>
</dbReference>
<evidence type="ECO:0000313" key="9">
    <source>
        <dbReference type="EMBL" id="WBW49831.1"/>
    </source>
</evidence>
<comment type="pathway">
    <text evidence="2">Cell wall biogenesis; lipoteichoic acid biosynthesis.</text>
</comment>
<dbReference type="EMBL" id="CP115667">
    <property type="protein sequence ID" value="WBW49831.1"/>
    <property type="molecule type" value="Genomic_DNA"/>
</dbReference>
<evidence type="ECO:0000256" key="2">
    <source>
        <dbReference type="ARBA" id="ARBA00004936"/>
    </source>
</evidence>
<feature type="transmembrane region" description="Helical" evidence="7">
    <location>
        <begin position="41"/>
        <end position="63"/>
    </location>
</feature>
<comment type="subcellular location">
    <subcellularLocation>
        <location evidence="1">Cell membrane</location>
        <topology evidence="1">Multi-pass membrane protein</topology>
    </subcellularLocation>
</comment>
<evidence type="ECO:0000256" key="7">
    <source>
        <dbReference type="SAM" id="Phobius"/>
    </source>
</evidence>
<sequence>MLFIFGVCVAVWTMAIAAPHRLGLLFKNWKALVINSILAWILVQTGGGVAKGVAIAFGVFALAHRYKVMYREEPLRVEDAGILKEAADMGEKYALELKTASTGLFVLGTLVILALPLPRYALSVWTLVSGIVGVVLCLPLVYDRVGMQGYNLRDLERFESRGFLYSLIHSAGRLWMRSEPDPDGELMDVNYLVIMLESFKDFTGLVPLHRDPYVYFHQLAGEGSTGALKTQVYGGGTFLTETQVLTGKPHPDSTSGYLKRLKRRGYRLIAQHPYKGRFYHRDRVYRSFGFESFKHYDNTYHDEREAILDDATFFQCVVDDFKASVAQEKTFSFSVTYQNHGPYPAGAADVVYVPGHSEAINGFNHYLEGIERTSDSLHIVVEGLRSMNAPCVLVLFGDHSPSMGKDRSLYRELGRTMDPTDPCDVTALHTTPYVIWNNFGHDFGPEAELSPWQLLSRLTQKPLS</sequence>
<organism evidence="9 10">
    <name type="scientific">Peptoniphilus equinus</name>
    <dbReference type="NCBI Taxonomy" id="3016343"/>
    <lineage>
        <taxon>Bacteria</taxon>
        <taxon>Bacillati</taxon>
        <taxon>Bacillota</taxon>
        <taxon>Tissierellia</taxon>
        <taxon>Tissierellales</taxon>
        <taxon>Peptoniphilaceae</taxon>
        <taxon>Peptoniphilus</taxon>
    </lineage>
</organism>
<accession>A0ABY7QTY3</accession>
<proteinExistence type="predicted"/>
<evidence type="ECO:0000256" key="4">
    <source>
        <dbReference type="ARBA" id="ARBA00022692"/>
    </source>
</evidence>
<dbReference type="Pfam" id="PF00884">
    <property type="entry name" value="Sulfatase"/>
    <property type="match status" value="1"/>
</dbReference>
<evidence type="ECO:0000259" key="8">
    <source>
        <dbReference type="Pfam" id="PF00884"/>
    </source>
</evidence>
<reference evidence="9 10" key="1">
    <citation type="submission" date="2023-01" db="EMBL/GenBank/DDBJ databases">
        <authorList>
            <person name="Lee S.H."/>
            <person name="Jung H.S."/>
            <person name="Yun J.U."/>
        </authorList>
    </citation>
    <scope>NUCLEOTIDE SEQUENCE [LARGE SCALE GENOMIC DNA]</scope>
    <source>
        <strain evidence="9 10">CBA3646</strain>
    </source>
</reference>
<gene>
    <name evidence="9" type="ORF">O6R05_07465</name>
</gene>
<dbReference type="RefSeq" id="WP_271191362.1">
    <property type="nucleotide sequence ID" value="NZ_CP115667.1"/>
</dbReference>